<accession>A0A0E9PKN3</accession>
<protein>
    <submittedName>
        <fullName evidence="1">Uncharacterized protein</fullName>
    </submittedName>
</protein>
<dbReference type="EMBL" id="GBXM01103508">
    <property type="protein sequence ID" value="JAH05069.1"/>
    <property type="molecule type" value="Transcribed_RNA"/>
</dbReference>
<dbReference type="AlphaFoldDB" id="A0A0E9PKN3"/>
<organism evidence="1">
    <name type="scientific">Anguilla anguilla</name>
    <name type="common">European freshwater eel</name>
    <name type="synonym">Muraena anguilla</name>
    <dbReference type="NCBI Taxonomy" id="7936"/>
    <lineage>
        <taxon>Eukaryota</taxon>
        <taxon>Metazoa</taxon>
        <taxon>Chordata</taxon>
        <taxon>Craniata</taxon>
        <taxon>Vertebrata</taxon>
        <taxon>Euteleostomi</taxon>
        <taxon>Actinopterygii</taxon>
        <taxon>Neopterygii</taxon>
        <taxon>Teleostei</taxon>
        <taxon>Anguilliformes</taxon>
        <taxon>Anguillidae</taxon>
        <taxon>Anguilla</taxon>
    </lineage>
</organism>
<reference evidence="1" key="2">
    <citation type="journal article" date="2015" name="Fish Shellfish Immunol.">
        <title>Early steps in the European eel (Anguilla anguilla)-Vibrio vulnificus interaction in the gills: Role of the RtxA13 toxin.</title>
        <authorList>
            <person name="Callol A."/>
            <person name="Pajuelo D."/>
            <person name="Ebbesson L."/>
            <person name="Teles M."/>
            <person name="MacKenzie S."/>
            <person name="Amaro C."/>
        </authorList>
    </citation>
    <scope>NUCLEOTIDE SEQUENCE</scope>
</reference>
<sequence length="25" mass="3094">MVFHLKLKHDILIIIFQLFIITRKI</sequence>
<reference evidence="1" key="1">
    <citation type="submission" date="2014-11" db="EMBL/GenBank/DDBJ databases">
        <authorList>
            <person name="Amaro Gonzalez C."/>
        </authorList>
    </citation>
    <scope>NUCLEOTIDE SEQUENCE</scope>
</reference>
<name>A0A0E9PKN3_ANGAN</name>
<proteinExistence type="predicted"/>
<evidence type="ECO:0000313" key="1">
    <source>
        <dbReference type="EMBL" id="JAH05069.1"/>
    </source>
</evidence>